<comment type="similarity">
    <text evidence="2">Belongs to the glycosyl hydrolase 36 family.</text>
</comment>
<feature type="active site" description="Proton donor" evidence="7">
    <location>
        <position position="542"/>
    </location>
</feature>
<evidence type="ECO:0000259" key="9">
    <source>
        <dbReference type="Pfam" id="PF16875"/>
    </source>
</evidence>
<evidence type="ECO:0000256" key="4">
    <source>
        <dbReference type="ARBA" id="ARBA00022801"/>
    </source>
</evidence>
<dbReference type="GO" id="GO:0016052">
    <property type="term" value="P:carbohydrate catabolic process"/>
    <property type="evidence" value="ECO:0007669"/>
    <property type="project" value="InterPro"/>
</dbReference>
<evidence type="ECO:0000256" key="3">
    <source>
        <dbReference type="ARBA" id="ARBA00012755"/>
    </source>
</evidence>
<dbReference type="FunFam" id="3.20.20.70:FF:000118">
    <property type="entry name" value="Alpha-galactosidase"/>
    <property type="match status" value="1"/>
</dbReference>
<dbReference type="Pfam" id="PF16875">
    <property type="entry name" value="Glyco_hydro_36N"/>
    <property type="match status" value="1"/>
</dbReference>
<dbReference type="InterPro" id="IPR031705">
    <property type="entry name" value="Glyco_hydro_36_C"/>
</dbReference>
<dbReference type="Pfam" id="PF02065">
    <property type="entry name" value="Melibiase"/>
    <property type="match status" value="1"/>
</dbReference>
<sequence>MSIYKSDQLFYLHAKDLTMIIEEQYGYLFLKYIGKKVKRYHGSNAVIQKDHAFSGNPFPERREFSLDTQRMLLGQHGLGDFRQPSICIQHDNNEVTDFRYVSYEINQGVRNAKGLPSPYAKESEATTLTLNLKDEVAQLELKLHYTVYKNSNTITSFSEVSNLNAEDVVIHQQHSLMLDLPKNDYDLISFQGAYAREKTLRRHSLNQGIFKVNSNRGASGHGQTPASILVDQETTDDAGNALSIQLMYSGNFEIVCQQSQLNDLRLAIGINSENFQWKLAEGESFTSPVAVINYSDKGLNQLSQTSHSFIRQHIIPDTFSEQERPILINNWEATYFDFNRDKLLTIADRASELGIELFVLDDGWFGQRSDDNSSLGDWQVNEEKIQGSLSELIAAVKARNLKFGIWIEPEMISENSDLYRTHPEWTIQLPNRAHTYSRNQLVLNYANPEVVTYMKELFDNLLSQHDIDYVKWDMNRNLTNIGNGDDYLETMMQSHRYQLGVYELADYLTSRHPQILFESCSGGGGRNDLGMMRYFPQVWSSDNTDAISRLQIQHGSSYLHPVISMGAHVSAVPNHQMNRITDLKTRGDVAMMGNLGYELDLDILTQDEKKEVKEQVGRYKMLRPIVQFGQQYRLMHTSNETAVQFNYDNQTVMTYVRVLSTYEDMETTIKMKHLEEDALYRLEDSNQVYSGAELMYAGLTMDVPKGDFQSLQFLFTKI</sequence>
<dbReference type="PANTHER" id="PTHR43053">
    <property type="entry name" value="GLYCOSIDASE FAMILY 31"/>
    <property type="match status" value="1"/>
</dbReference>
<keyword evidence="11" id="KW-1185">Reference proteome</keyword>
<dbReference type="PROSITE" id="PS00512">
    <property type="entry name" value="ALPHA_GALACTOSIDASE"/>
    <property type="match status" value="1"/>
</dbReference>
<evidence type="ECO:0000256" key="2">
    <source>
        <dbReference type="ARBA" id="ARBA00006202"/>
    </source>
</evidence>
<dbReference type="InterPro" id="IPR017853">
    <property type="entry name" value="GH"/>
</dbReference>
<organism evidence="10 11">
    <name type="scientific">Fundicoccus ignavus</name>
    <dbReference type="NCBI Taxonomy" id="2664442"/>
    <lineage>
        <taxon>Bacteria</taxon>
        <taxon>Bacillati</taxon>
        <taxon>Bacillota</taxon>
        <taxon>Bacilli</taxon>
        <taxon>Lactobacillales</taxon>
        <taxon>Aerococcaceae</taxon>
        <taxon>Fundicoccus</taxon>
    </lineage>
</organism>
<dbReference type="PIRSF" id="PIRSF005536">
    <property type="entry name" value="Agal"/>
    <property type="match status" value="1"/>
</dbReference>
<evidence type="ECO:0000256" key="5">
    <source>
        <dbReference type="ARBA" id="ARBA00023295"/>
    </source>
</evidence>
<dbReference type="InterPro" id="IPR038417">
    <property type="entry name" value="Alpga-gal_N_sf"/>
</dbReference>
<comment type="caution">
    <text evidence="10">The sequence shown here is derived from an EMBL/GenBank/DDBJ whole genome shotgun (WGS) entry which is preliminary data.</text>
</comment>
<dbReference type="SUPFAM" id="SSF51445">
    <property type="entry name" value="(Trans)glycosidases"/>
    <property type="match status" value="1"/>
</dbReference>
<evidence type="ECO:0000256" key="1">
    <source>
        <dbReference type="ARBA" id="ARBA00001255"/>
    </source>
</evidence>
<dbReference type="EMBL" id="WJQS01000006">
    <property type="protein sequence ID" value="MRI85807.1"/>
    <property type="molecule type" value="Genomic_DNA"/>
</dbReference>
<dbReference type="AlphaFoldDB" id="A0A6I2GDB4"/>
<dbReference type="PRINTS" id="PR00743">
    <property type="entry name" value="GLHYDRLASE36"/>
</dbReference>
<dbReference type="InterPro" id="IPR002252">
    <property type="entry name" value="Glyco_hydro_36"/>
</dbReference>
<dbReference type="Proteomes" id="UP000430975">
    <property type="component" value="Unassembled WGS sequence"/>
</dbReference>
<dbReference type="PANTHER" id="PTHR43053:SF3">
    <property type="entry name" value="ALPHA-GALACTOSIDASE C-RELATED"/>
    <property type="match status" value="1"/>
</dbReference>
<accession>A0A6I2GDB4</accession>
<dbReference type="InterPro" id="IPR013785">
    <property type="entry name" value="Aldolase_TIM"/>
</dbReference>
<dbReference type="Pfam" id="PF16874">
    <property type="entry name" value="Glyco_hydro_36C"/>
    <property type="match status" value="1"/>
</dbReference>
<evidence type="ECO:0000313" key="10">
    <source>
        <dbReference type="EMBL" id="MRI85807.1"/>
    </source>
</evidence>
<evidence type="ECO:0000313" key="11">
    <source>
        <dbReference type="Proteomes" id="UP000430975"/>
    </source>
</evidence>
<evidence type="ECO:0000259" key="8">
    <source>
        <dbReference type="Pfam" id="PF16874"/>
    </source>
</evidence>
<gene>
    <name evidence="10" type="ORF">GIY09_08000</name>
</gene>
<dbReference type="CDD" id="cd14791">
    <property type="entry name" value="GH36"/>
    <property type="match status" value="1"/>
</dbReference>
<feature type="domain" description="Glycosyl hydrolase family 36 N-terminal" evidence="9">
    <location>
        <begin position="27"/>
        <end position="280"/>
    </location>
</feature>
<dbReference type="EC" id="3.2.1.22" evidence="3 6"/>
<dbReference type="Gene3D" id="2.70.98.60">
    <property type="entry name" value="alpha-galactosidase from lactobacil brevis"/>
    <property type="match status" value="1"/>
</dbReference>
<reference evidence="10 11" key="1">
    <citation type="submission" date="2019-11" db="EMBL/GenBank/DDBJ databases">
        <title>Characterisation of Fundicoccus ignavus gen. nov. sp. nov., a novel genus of the family Aerococcaceae isolated from bulk tank milk.</title>
        <authorList>
            <person name="Siebert A."/>
            <person name="Huptas C."/>
            <person name="Wenning M."/>
            <person name="Scherer S."/>
            <person name="Doll E.V."/>
        </authorList>
    </citation>
    <scope>NUCLEOTIDE SEQUENCE [LARGE SCALE GENOMIC DNA]</scope>
    <source>
        <strain evidence="10 11">WS4759</strain>
    </source>
</reference>
<comment type="catalytic activity">
    <reaction evidence="1 6">
        <text>Hydrolysis of terminal, non-reducing alpha-D-galactose residues in alpha-D-galactosides, including galactose oligosaccharides, galactomannans and galactolipids.</text>
        <dbReference type="EC" id="3.2.1.22"/>
    </reaction>
</comment>
<evidence type="ECO:0000256" key="6">
    <source>
        <dbReference type="PIRNR" id="PIRNR005536"/>
    </source>
</evidence>
<dbReference type="RefSeq" id="WP_153863671.1">
    <property type="nucleotide sequence ID" value="NZ_WJQS01000006.1"/>
</dbReference>
<dbReference type="Gene3D" id="2.60.40.1180">
    <property type="entry name" value="Golgi alpha-mannosidase II"/>
    <property type="match status" value="1"/>
</dbReference>
<dbReference type="InterPro" id="IPR050985">
    <property type="entry name" value="Alpha-glycosidase_related"/>
</dbReference>
<evidence type="ECO:0000256" key="7">
    <source>
        <dbReference type="PIRSR" id="PIRSR005536-1"/>
    </source>
</evidence>
<keyword evidence="5 6" id="KW-0326">Glycosidase</keyword>
<feature type="domain" description="Glycosyl hydrolase family 36 C-terminal" evidence="8">
    <location>
        <begin position="643"/>
        <end position="714"/>
    </location>
</feature>
<dbReference type="InterPro" id="IPR013780">
    <property type="entry name" value="Glyco_hydro_b"/>
</dbReference>
<dbReference type="Gene3D" id="3.20.20.70">
    <property type="entry name" value="Aldolase class I"/>
    <property type="match status" value="1"/>
</dbReference>
<keyword evidence="4 6" id="KW-0378">Hydrolase</keyword>
<feature type="active site" description="Nucleophile" evidence="7">
    <location>
        <position position="473"/>
    </location>
</feature>
<dbReference type="InterPro" id="IPR031704">
    <property type="entry name" value="Glyco_hydro_36_N"/>
</dbReference>
<dbReference type="GO" id="GO:0004557">
    <property type="term" value="F:alpha-galactosidase activity"/>
    <property type="evidence" value="ECO:0007669"/>
    <property type="project" value="UniProtKB-UniRule"/>
</dbReference>
<name>A0A6I2GDB4_9LACT</name>
<protein>
    <recommendedName>
        <fullName evidence="3 6">Alpha-galactosidase</fullName>
        <ecNumber evidence="3 6">3.2.1.22</ecNumber>
    </recommendedName>
</protein>
<proteinExistence type="inferred from homology"/>
<dbReference type="InterPro" id="IPR000111">
    <property type="entry name" value="Glyco_hydro_27/36_CS"/>
</dbReference>